<gene>
    <name evidence="3" type="ORF">NN4_54720</name>
</gene>
<accession>A0A511MK00</accession>
<proteinExistence type="inferred from homology"/>
<evidence type="ECO:0000313" key="3">
    <source>
        <dbReference type="EMBL" id="GEM40953.1"/>
    </source>
</evidence>
<dbReference type="Proteomes" id="UP000321424">
    <property type="component" value="Unassembled WGS sequence"/>
</dbReference>
<comment type="caution">
    <text evidence="3">The sequence shown here is derived from an EMBL/GenBank/DDBJ whole genome shotgun (WGS) entry which is preliminary data.</text>
</comment>
<protein>
    <recommendedName>
        <fullName evidence="5">3-hydroxyacyl-[acyl-carrier-protein] dehydratase FabZ</fullName>
    </recommendedName>
</protein>
<dbReference type="Gene3D" id="3.10.129.10">
    <property type="entry name" value="Hotdog Thioesterase"/>
    <property type="match status" value="1"/>
</dbReference>
<keyword evidence="2" id="KW-0456">Lyase</keyword>
<dbReference type="OrthoDB" id="9772788at2"/>
<comment type="similarity">
    <text evidence="1">Belongs to the thioester dehydratase family. FabZ subfamily.</text>
</comment>
<dbReference type="PANTHER" id="PTHR30272:SF1">
    <property type="entry name" value="3-HYDROXYACYL-[ACYL-CARRIER-PROTEIN] DEHYDRATASE"/>
    <property type="match status" value="1"/>
</dbReference>
<evidence type="ECO:0000256" key="1">
    <source>
        <dbReference type="ARBA" id="ARBA00009174"/>
    </source>
</evidence>
<evidence type="ECO:0000256" key="2">
    <source>
        <dbReference type="ARBA" id="ARBA00023239"/>
    </source>
</evidence>
<evidence type="ECO:0008006" key="5">
    <source>
        <dbReference type="Google" id="ProtNLM"/>
    </source>
</evidence>
<sequence length="136" mass="14767">MTTPIELLPHRWPLLLLDRVAQVRPGENLHGYLRIKADDPWYADEFPCYLILESWLQAAGVLARWGSDDPDAALLVGRLHDVRLIRPAFAGETVVHRVDIVKAAAGAAICAGVSTVAGEPILQIGQAVVSLRGGTR</sequence>
<dbReference type="PANTHER" id="PTHR30272">
    <property type="entry name" value="3-HYDROXYACYL-[ACYL-CARRIER-PROTEIN] DEHYDRATASE"/>
    <property type="match status" value="1"/>
</dbReference>
<dbReference type="EMBL" id="BJXA01000043">
    <property type="protein sequence ID" value="GEM40953.1"/>
    <property type="molecule type" value="Genomic_DNA"/>
</dbReference>
<dbReference type="AlphaFoldDB" id="A0A511MK00"/>
<dbReference type="Pfam" id="PF07977">
    <property type="entry name" value="FabA"/>
    <property type="match status" value="1"/>
</dbReference>
<dbReference type="InterPro" id="IPR029069">
    <property type="entry name" value="HotDog_dom_sf"/>
</dbReference>
<reference evidence="3 4" key="1">
    <citation type="submission" date="2019-07" db="EMBL/GenBank/DDBJ databases">
        <title>Whole genome shotgun sequence of Nocardia ninae NBRC 108245.</title>
        <authorList>
            <person name="Hosoyama A."/>
            <person name="Uohara A."/>
            <person name="Ohji S."/>
            <person name="Ichikawa N."/>
        </authorList>
    </citation>
    <scope>NUCLEOTIDE SEQUENCE [LARGE SCALE GENOMIC DNA]</scope>
    <source>
        <strain evidence="3 4">NBRC 108245</strain>
    </source>
</reference>
<organism evidence="3 4">
    <name type="scientific">Nocardia ninae NBRC 108245</name>
    <dbReference type="NCBI Taxonomy" id="1210091"/>
    <lineage>
        <taxon>Bacteria</taxon>
        <taxon>Bacillati</taxon>
        <taxon>Actinomycetota</taxon>
        <taxon>Actinomycetes</taxon>
        <taxon>Mycobacteriales</taxon>
        <taxon>Nocardiaceae</taxon>
        <taxon>Nocardia</taxon>
    </lineage>
</organism>
<dbReference type="InterPro" id="IPR013114">
    <property type="entry name" value="FabA_FabZ"/>
</dbReference>
<evidence type="ECO:0000313" key="4">
    <source>
        <dbReference type="Proteomes" id="UP000321424"/>
    </source>
</evidence>
<dbReference type="RefSeq" id="WP_147137141.1">
    <property type="nucleotide sequence ID" value="NZ_BJXA01000043.1"/>
</dbReference>
<dbReference type="SUPFAM" id="SSF54637">
    <property type="entry name" value="Thioesterase/thiol ester dehydrase-isomerase"/>
    <property type="match status" value="1"/>
</dbReference>
<dbReference type="GO" id="GO:0016829">
    <property type="term" value="F:lyase activity"/>
    <property type="evidence" value="ECO:0007669"/>
    <property type="project" value="UniProtKB-KW"/>
</dbReference>
<keyword evidence="4" id="KW-1185">Reference proteome</keyword>
<name>A0A511MK00_9NOCA</name>